<sequence length="149" mass="16851">MKKSLIILGPTASGKTTLAVKIANKYSGEIISADSRQIYKGMDIGTGKDLEEYMIKGKAIAYHLIDILEPKKDYSVFDFKKDFYNCYNKIIKNNKLPILCGGTALYIDSILFDYNMPKLKPNKTLRKKIGAMNLEQLKNKLISINKTAY</sequence>
<evidence type="ECO:0000313" key="5">
    <source>
        <dbReference type="EMBL" id="SVD82642.1"/>
    </source>
</evidence>
<evidence type="ECO:0008006" key="6">
    <source>
        <dbReference type="Google" id="ProtNLM"/>
    </source>
</evidence>
<proteinExistence type="inferred from homology"/>
<evidence type="ECO:0000256" key="3">
    <source>
        <dbReference type="ARBA" id="ARBA00022741"/>
    </source>
</evidence>
<dbReference type="Pfam" id="PF01715">
    <property type="entry name" value="IPPT"/>
    <property type="match status" value="1"/>
</dbReference>
<dbReference type="GO" id="GO:0052381">
    <property type="term" value="F:tRNA dimethylallyltransferase activity"/>
    <property type="evidence" value="ECO:0007669"/>
    <property type="project" value="TreeGrafter"/>
</dbReference>
<evidence type="ECO:0000256" key="4">
    <source>
        <dbReference type="ARBA" id="ARBA00022840"/>
    </source>
</evidence>
<accession>A0A382YH68</accession>
<dbReference type="InterPro" id="IPR027417">
    <property type="entry name" value="P-loop_NTPase"/>
</dbReference>
<gene>
    <name evidence="5" type="ORF">METZ01_LOCUS435496</name>
</gene>
<evidence type="ECO:0000256" key="2">
    <source>
        <dbReference type="ARBA" id="ARBA00022679"/>
    </source>
</evidence>
<feature type="non-terminal residue" evidence="5">
    <location>
        <position position="149"/>
    </location>
</feature>
<dbReference type="SUPFAM" id="SSF52540">
    <property type="entry name" value="P-loop containing nucleoside triphosphate hydrolases"/>
    <property type="match status" value="1"/>
</dbReference>
<protein>
    <recommendedName>
        <fullName evidence="6">tRNA dimethylallyltransferase</fullName>
    </recommendedName>
</protein>
<dbReference type="EMBL" id="UINC01175822">
    <property type="protein sequence ID" value="SVD82642.1"/>
    <property type="molecule type" value="Genomic_DNA"/>
</dbReference>
<keyword evidence="4" id="KW-0067">ATP-binding</keyword>
<name>A0A382YH68_9ZZZZ</name>
<reference evidence="5" key="1">
    <citation type="submission" date="2018-05" db="EMBL/GenBank/DDBJ databases">
        <authorList>
            <person name="Lanie J.A."/>
            <person name="Ng W.-L."/>
            <person name="Kazmierczak K.M."/>
            <person name="Andrzejewski T.M."/>
            <person name="Davidsen T.M."/>
            <person name="Wayne K.J."/>
            <person name="Tettelin H."/>
            <person name="Glass J.I."/>
            <person name="Rusch D."/>
            <person name="Podicherti R."/>
            <person name="Tsui H.-C.T."/>
            <person name="Winkler M.E."/>
        </authorList>
    </citation>
    <scope>NUCLEOTIDE SEQUENCE</scope>
</reference>
<keyword evidence="3" id="KW-0547">Nucleotide-binding</keyword>
<dbReference type="InterPro" id="IPR039657">
    <property type="entry name" value="Dimethylallyltransferase"/>
</dbReference>
<dbReference type="PANTHER" id="PTHR11088">
    <property type="entry name" value="TRNA DIMETHYLALLYLTRANSFERASE"/>
    <property type="match status" value="1"/>
</dbReference>
<organism evidence="5">
    <name type="scientific">marine metagenome</name>
    <dbReference type="NCBI Taxonomy" id="408172"/>
    <lineage>
        <taxon>unclassified sequences</taxon>
        <taxon>metagenomes</taxon>
        <taxon>ecological metagenomes</taxon>
    </lineage>
</organism>
<dbReference type="AlphaFoldDB" id="A0A382YH68"/>
<dbReference type="Gene3D" id="3.40.50.300">
    <property type="entry name" value="P-loop containing nucleotide triphosphate hydrolases"/>
    <property type="match status" value="1"/>
</dbReference>
<evidence type="ECO:0000256" key="1">
    <source>
        <dbReference type="ARBA" id="ARBA00005842"/>
    </source>
</evidence>
<dbReference type="PANTHER" id="PTHR11088:SF60">
    <property type="entry name" value="TRNA DIMETHYLALLYLTRANSFERASE"/>
    <property type="match status" value="1"/>
</dbReference>
<comment type="similarity">
    <text evidence="1">Belongs to the IPP transferase family.</text>
</comment>
<dbReference type="GO" id="GO:0006400">
    <property type="term" value="P:tRNA modification"/>
    <property type="evidence" value="ECO:0007669"/>
    <property type="project" value="TreeGrafter"/>
</dbReference>
<keyword evidence="2" id="KW-0808">Transferase</keyword>
<dbReference type="GO" id="GO:0005524">
    <property type="term" value="F:ATP binding"/>
    <property type="evidence" value="ECO:0007669"/>
    <property type="project" value="UniProtKB-KW"/>
</dbReference>